<dbReference type="EMBL" id="UINC01086082">
    <property type="protein sequence ID" value="SVC34208.1"/>
    <property type="molecule type" value="Genomic_DNA"/>
</dbReference>
<organism evidence="2">
    <name type="scientific">marine metagenome</name>
    <dbReference type="NCBI Taxonomy" id="408172"/>
    <lineage>
        <taxon>unclassified sequences</taxon>
        <taxon>metagenomes</taxon>
        <taxon>ecological metagenomes</taxon>
    </lineage>
</organism>
<sequence length="204" mass="22844">MPPENPKKKKLKKEDSLTPPDSSGKPKKKKRKKEDLLSPSEASEKPKKKKRPKEDSPAPLEKPRKKKRKKKLKKKIKKKVNLKELVGQNPLVKKGIYGLLITLVVVVGYQKMQQSSHDKATSKGYALALSALDKMQLRCTVLWSEIGIDKACSQKLGEMAIGKLKKDVDLTVIEARSHKFTAQAKAKGLGGDKIFQVNKKGHLF</sequence>
<protein>
    <submittedName>
        <fullName evidence="2">Uncharacterized protein</fullName>
    </submittedName>
</protein>
<reference evidence="2" key="1">
    <citation type="submission" date="2018-05" db="EMBL/GenBank/DDBJ databases">
        <authorList>
            <person name="Lanie J.A."/>
            <person name="Ng W.-L."/>
            <person name="Kazmierczak K.M."/>
            <person name="Andrzejewski T.M."/>
            <person name="Davidsen T.M."/>
            <person name="Wayne K.J."/>
            <person name="Tettelin H."/>
            <person name="Glass J.I."/>
            <person name="Rusch D."/>
            <person name="Podicherti R."/>
            <person name="Tsui H.-C.T."/>
            <person name="Winkler M.E."/>
        </authorList>
    </citation>
    <scope>NUCLEOTIDE SEQUENCE</scope>
</reference>
<evidence type="ECO:0000313" key="2">
    <source>
        <dbReference type="EMBL" id="SVC34208.1"/>
    </source>
</evidence>
<feature type="region of interest" description="Disordered" evidence="1">
    <location>
        <begin position="1"/>
        <end position="76"/>
    </location>
</feature>
<accession>A0A382LBK1</accession>
<proteinExistence type="predicted"/>
<name>A0A382LBK1_9ZZZZ</name>
<feature type="compositionally biased region" description="Basic residues" evidence="1">
    <location>
        <begin position="63"/>
        <end position="76"/>
    </location>
</feature>
<evidence type="ECO:0000256" key="1">
    <source>
        <dbReference type="SAM" id="MobiDB-lite"/>
    </source>
</evidence>
<gene>
    <name evidence="2" type="ORF">METZ01_LOCUS287062</name>
</gene>
<feature type="non-terminal residue" evidence="2">
    <location>
        <position position="204"/>
    </location>
</feature>
<dbReference type="AlphaFoldDB" id="A0A382LBK1"/>